<proteinExistence type="predicted"/>
<dbReference type="InterPro" id="IPR011251">
    <property type="entry name" value="Luciferase-like_dom"/>
</dbReference>
<reference evidence="3 4" key="1">
    <citation type="submission" date="2013-06" db="EMBL/GenBank/DDBJ databases">
        <title>Whole genome shotgun sequence of Bacillus selenatarsenatis SF-1.</title>
        <authorList>
            <person name="Kuroda M."/>
            <person name="Sei K."/>
            <person name="Yamashita M."/>
            <person name="Ike M."/>
        </authorList>
    </citation>
    <scope>NUCLEOTIDE SEQUENCE [LARGE SCALE GENOMIC DNA]</scope>
    <source>
        <strain evidence="3 4">SF-1</strain>
    </source>
</reference>
<organism evidence="3 4">
    <name type="scientific">Mesobacillus selenatarsenatis (strain DSM 18680 / JCM 14380 / FERM P-15431 / SF-1)</name>
    <dbReference type="NCBI Taxonomy" id="1321606"/>
    <lineage>
        <taxon>Bacteria</taxon>
        <taxon>Bacillati</taxon>
        <taxon>Bacillota</taxon>
        <taxon>Bacilli</taxon>
        <taxon>Bacillales</taxon>
        <taxon>Bacillaceae</taxon>
        <taxon>Mesobacillus</taxon>
    </lineage>
</organism>
<sequence>MKLSILDQAPISANQTAKEALEESVLLAQTAENLGYTRFWIAEHHDIPGLACPAPEVMLPYIGARTSKIRIGSGAVLLPHYKPYKVAELYNLLATLFPGRIDVGIGRAPGGSAEVTNALSDNFLQNVWKLPESLKELLHFVNHEHPEGSELAKIKAAPLPDVRPEPWLLGTSEKSARLAADYGIAYAFGLFMSDKDPQDILQVYYDSFKPGSIKSPQTILTVSAICAKTTEQAEEIALSSLIWSIQQGNGEGSSGVPSIEDAKEYKLEEEDYKTVEDMKRKMIIGDPKQVKERLLDLHKKYNADEIMILTITYSPEDRIKSYELIAGEIL</sequence>
<dbReference type="InterPro" id="IPR050766">
    <property type="entry name" value="Bact_Lucif_Oxidored"/>
</dbReference>
<dbReference type="InterPro" id="IPR019949">
    <property type="entry name" value="CmoO-like"/>
</dbReference>
<dbReference type="Proteomes" id="UP000031014">
    <property type="component" value="Unassembled WGS sequence"/>
</dbReference>
<dbReference type="Gene3D" id="3.20.20.30">
    <property type="entry name" value="Luciferase-like domain"/>
    <property type="match status" value="1"/>
</dbReference>
<keyword evidence="4" id="KW-1185">Reference proteome</keyword>
<evidence type="ECO:0000256" key="1">
    <source>
        <dbReference type="ARBA" id="ARBA00007789"/>
    </source>
</evidence>
<feature type="domain" description="Luciferase-like" evidence="2">
    <location>
        <begin position="1"/>
        <end position="299"/>
    </location>
</feature>
<dbReference type="GO" id="GO:0016705">
    <property type="term" value="F:oxidoreductase activity, acting on paired donors, with incorporation or reduction of molecular oxygen"/>
    <property type="evidence" value="ECO:0007669"/>
    <property type="project" value="InterPro"/>
</dbReference>
<dbReference type="SUPFAM" id="SSF51679">
    <property type="entry name" value="Bacterial luciferase-like"/>
    <property type="match status" value="1"/>
</dbReference>
<dbReference type="PANTHER" id="PTHR30137:SF19">
    <property type="entry name" value="LUCIFERASE-LIKE MONOOXYGENASE"/>
    <property type="match status" value="1"/>
</dbReference>
<dbReference type="OrthoDB" id="9780518at2"/>
<dbReference type="EMBL" id="BASE01000031">
    <property type="protein sequence ID" value="GAM13376.1"/>
    <property type="molecule type" value="Genomic_DNA"/>
</dbReference>
<evidence type="ECO:0000313" key="4">
    <source>
        <dbReference type="Proteomes" id="UP000031014"/>
    </source>
</evidence>
<dbReference type="STRING" id="1321606.SAMD00020551_1518"/>
<accession>A0A0A8X5I9</accession>
<gene>
    <name evidence="3" type="ORF">SAMD00020551_1518</name>
</gene>
<protein>
    <recommendedName>
        <fullName evidence="2">Luciferase-like domain-containing protein</fullName>
    </recommendedName>
</protein>
<evidence type="ECO:0000259" key="2">
    <source>
        <dbReference type="Pfam" id="PF00296"/>
    </source>
</evidence>
<dbReference type="RefSeq" id="WP_041965226.1">
    <property type="nucleotide sequence ID" value="NZ_BASE01000031.1"/>
</dbReference>
<dbReference type="NCBIfam" id="TIGR03558">
    <property type="entry name" value="oxido_grp_1"/>
    <property type="match status" value="1"/>
</dbReference>
<dbReference type="Pfam" id="PF00296">
    <property type="entry name" value="Bac_luciferase"/>
    <property type="match status" value="1"/>
</dbReference>
<dbReference type="FunFam" id="3.20.20.30:FF:000002">
    <property type="entry name" value="LLM class flavin-dependent oxidoreductase"/>
    <property type="match status" value="1"/>
</dbReference>
<comment type="similarity">
    <text evidence="1">To bacterial alkanal monooxygenase alpha and beta chains.</text>
</comment>
<dbReference type="GO" id="GO:0005829">
    <property type="term" value="C:cytosol"/>
    <property type="evidence" value="ECO:0007669"/>
    <property type="project" value="TreeGrafter"/>
</dbReference>
<dbReference type="InterPro" id="IPR036661">
    <property type="entry name" value="Luciferase-like_sf"/>
</dbReference>
<evidence type="ECO:0000313" key="3">
    <source>
        <dbReference type="EMBL" id="GAM13376.1"/>
    </source>
</evidence>
<dbReference type="AlphaFoldDB" id="A0A0A8X5I9"/>
<dbReference type="CDD" id="cd00347">
    <property type="entry name" value="Flavin_utilizing_monoxygenases"/>
    <property type="match status" value="1"/>
</dbReference>
<comment type="caution">
    <text evidence="3">The sequence shown here is derived from an EMBL/GenBank/DDBJ whole genome shotgun (WGS) entry which is preliminary data.</text>
</comment>
<dbReference type="PANTHER" id="PTHR30137">
    <property type="entry name" value="LUCIFERASE-LIKE MONOOXYGENASE"/>
    <property type="match status" value="1"/>
</dbReference>
<name>A0A0A8X5I9_MESS1</name>